<dbReference type="Proteomes" id="UP000504610">
    <property type="component" value="Unplaced"/>
</dbReference>
<keyword evidence="3" id="KW-1185">Reference proteome</keyword>
<evidence type="ECO:0000313" key="4">
    <source>
        <dbReference type="RefSeq" id="XP_056854791.1"/>
    </source>
</evidence>
<reference evidence="4" key="1">
    <citation type="submission" date="2025-08" db="UniProtKB">
        <authorList>
            <consortium name="RefSeq"/>
        </authorList>
    </citation>
    <scope>IDENTIFICATION</scope>
    <source>
        <tissue evidence="4">Leaf</tissue>
    </source>
</reference>
<dbReference type="OrthoDB" id="10433031at2759"/>
<dbReference type="AlphaFoldDB" id="A0A6J0KQB5"/>
<dbReference type="RefSeq" id="XP_056854791.1">
    <property type="nucleotide sequence ID" value="XM_056998811.1"/>
</dbReference>
<dbReference type="GeneID" id="130504221"/>
<feature type="coiled-coil region" evidence="1">
    <location>
        <begin position="121"/>
        <end position="148"/>
    </location>
</feature>
<feature type="region of interest" description="Disordered" evidence="2">
    <location>
        <begin position="1"/>
        <end position="65"/>
    </location>
</feature>
<keyword evidence="1" id="KW-0175">Coiled coil</keyword>
<evidence type="ECO:0000256" key="1">
    <source>
        <dbReference type="SAM" id="Coils"/>
    </source>
</evidence>
<protein>
    <submittedName>
        <fullName evidence="4">Uncharacterized protein LOC130504221</fullName>
    </submittedName>
</protein>
<dbReference type="KEGG" id="rsz:130504221"/>
<organism evidence="3 4">
    <name type="scientific">Raphanus sativus</name>
    <name type="common">Radish</name>
    <name type="synonym">Raphanus raphanistrum var. sativus</name>
    <dbReference type="NCBI Taxonomy" id="3726"/>
    <lineage>
        <taxon>Eukaryota</taxon>
        <taxon>Viridiplantae</taxon>
        <taxon>Streptophyta</taxon>
        <taxon>Embryophyta</taxon>
        <taxon>Tracheophyta</taxon>
        <taxon>Spermatophyta</taxon>
        <taxon>Magnoliopsida</taxon>
        <taxon>eudicotyledons</taxon>
        <taxon>Gunneridae</taxon>
        <taxon>Pentapetalae</taxon>
        <taxon>rosids</taxon>
        <taxon>malvids</taxon>
        <taxon>Brassicales</taxon>
        <taxon>Brassicaceae</taxon>
        <taxon>Brassiceae</taxon>
        <taxon>Raphanus</taxon>
    </lineage>
</organism>
<accession>A0A6J0KQB5</accession>
<proteinExistence type="predicted"/>
<sequence length="284" mass="31053">MEAFMQTAGKLSAKKPAAKATTSGDDDVQILKSTKRKGPTSSAPSASRRRSRALGSTLKSSTPEPSLNPCVDLAKVVADLSSSTFPGSACFLPYGDLPKAFESVQFDLLQVMSQIHHIEDMVNEQSSKKELESVNAQLKEEKNKVLVQGKEIKSLQLKLKNSKEAETATAAENTALTRQLEETQEELCGLKLEKESFEDERMMAVSGAKVTARWELMREWLKEQTDKWELVVEFQRYKLVKEAEAKLRGLPPPSFDDEPPLPEAAAAKETSPAPSEGAGASPTA</sequence>
<name>A0A6J0KQB5_RAPSA</name>
<evidence type="ECO:0000313" key="3">
    <source>
        <dbReference type="Proteomes" id="UP000504610"/>
    </source>
</evidence>
<evidence type="ECO:0000256" key="2">
    <source>
        <dbReference type="SAM" id="MobiDB-lite"/>
    </source>
</evidence>
<feature type="region of interest" description="Disordered" evidence="2">
    <location>
        <begin position="247"/>
        <end position="284"/>
    </location>
</feature>
<gene>
    <name evidence="4" type="primary">LOC130504221</name>
</gene>